<dbReference type="HAMAP" id="MF_02087">
    <property type="entry name" value="PLP_homeostasis"/>
    <property type="match status" value="1"/>
</dbReference>
<dbReference type="SUPFAM" id="SSF51419">
    <property type="entry name" value="PLP-binding barrel"/>
    <property type="match status" value="1"/>
</dbReference>
<dbReference type="GO" id="GO:0030170">
    <property type="term" value="F:pyridoxal phosphate binding"/>
    <property type="evidence" value="ECO:0007669"/>
    <property type="project" value="UniProtKB-UniRule"/>
</dbReference>
<feature type="domain" description="Alanine racemase N-terminal" evidence="5">
    <location>
        <begin position="87"/>
        <end position="239"/>
    </location>
</feature>
<gene>
    <name evidence="6" type="ORF">QJ522_04275</name>
</gene>
<keyword evidence="1 2" id="KW-0663">Pyridoxal phosphate</keyword>
<evidence type="ECO:0000313" key="6">
    <source>
        <dbReference type="EMBL" id="MDI6448250.1"/>
    </source>
</evidence>
<accession>A0AAW6TUF2</accession>
<dbReference type="Pfam" id="PF01168">
    <property type="entry name" value="Ala_racemase_N"/>
    <property type="match status" value="1"/>
</dbReference>
<dbReference type="NCBIfam" id="TIGR00044">
    <property type="entry name" value="YggS family pyridoxal phosphate-dependent enzyme"/>
    <property type="match status" value="1"/>
</dbReference>
<dbReference type="InterPro" id="IPR011078">
    <property type="entry name" value="PyrdxlP_homeostasis"/>
</dbReference>
<evidence type="ECO:0000256" key="3">
    <source>
        <dbReference type="PIRSR" id="PIRSR004848-1"/>
    </source>
</evidence>
<name>A0AAW6TUF2_9BACT</name>
<dbReference type="Gene3D" id="3.20.20.10">
    <property type="entry name" value="Alanine racemase"/>
    <property type="match status" value="1"/>
</dbReference>
<feature type="modified residue" description="N6-(pyridoxal phosphate)lysine" evidence="2 3">
    <location>
        <position position="36"/>
    </location>
</feature>
<dbReference type="PROSITE" id="PS01211">
    <property type="entry name" value="UPF0001"/>
    <property type="match status" value="1"/>
</dbReference>
<proteinExistence type="inferred from homology"/>
<dbReference type="PIRSF" id="PIRSF004848">
    <property type="entry name" value="YBL036c_PLPDEIII"/>
    <property type="match status" value="1"/>
</dbReference>
<organism evidence="6 7">
    <name type="scientific">Anaerobaca lacustris</name>
    <dbReference type="NCBI Taxonomy" id="3044600"/>
    <lineage>
        <taxon>Bacteria</taxon>
        <taxon>Pseudomonadati</taxon>
        <taxon>Planctomycetota</taxon>
        <taxon>Phycisphaerae</taxon>
        <taxon>Sedimentisphaerales</taxon>
        <taxon>Anaerobacaceae</taxon>
        <taxon>Anaerobaca</taxon>
    </lineage>
</organism>
<evidence type="ECO:0000256" key="4">
    <source>
        <dbReference type="RuleBase" id="RU004514"/>
    </source>
</evidence>
<keyword evidence="7" id="KW-1185">Reference proteome</keyword>
<comment type="cofactor">
    <cofactor evidence="3">
        <name>pyridoxal 5'-phosphate</name>
        <dbReference type="ChEBI" id="CHEBI:597326"/>
    </cofactor>
</comment>
<dbReference type="PANTHER" id="PTHR10146:SF14">
    <property type="entry name" value="PYRIDOXAL PHOSPHATE HOMEOSTASIS PROTEIN"/>
    <property type="match status" value="1"/>
</dbReference>
<dbReference type="InterPro" id="IPR001608">
    <property type="entry name" value="Ala_racemase_N"/>
</dbReference>
<reference evidence="6" key="1">
    <citation type="submission" date="2023-05" db="EMBL/GenBank/DDBJ databases">
        <title>Anaerotaeda fermentans gen. nov., sp. nov., a novel anaerobic planctomycete of the new family within the order Sedimentisphaerales isolated from Taman Peninsula, Russia.</title>
        <authorList>
            <person name="Khomyakova M.A."/>
            <person name="Merkel A.Y."/>
            <person name="Slobodkin A.I."/>
        </authorList>
    </citation>
    <scope>NUCLEOTIDE SEQUENCE</scope>
    <source>
        <strain evidence="6">M17dextr</strain>
    </source>
</reference>
<evidence type="ECO:0000259" key="5">
    <source>
        <dbReference type="Pfam" id="PF01168"/>
    </source>
</evidence>
<comment type="caution">
    <text evidence="6">The sequence shown here is derived from an EMBL/GenBank/DDBJ whole genome shotgun (WGS) entry which is preliminary data.</text>
</comment>
<protein>
    <recommendedName>
        <fullName evidence="2">Pyridoxal phosphate homeostasis protein</fullName>
        <shortName evidence="2">PLP homeostasis protein</shortName>
    </recommendedName>
</protein>
<dbReference type="InterPro" id="IPR029066">
    <property type="entry name" value="PLP-binding_barrel"/>
</dbReference>
<dbReference type="Proteomes" id="UP001431776">
    <property type="component" value="Unassembled WGS sequence"/>
</dbReference>
<comment type="function">
    <text evidence="2">Pyridoxal 5'-phosphate (PLP)-binding protein, which is involved in PLP homeostasis.</text>
</comment>
<evidence type="ECO:0000256" key="1">
    <source>
        <dbReference type="ARBA" id="ARBA00022898"/>
    </source>
</evidence>
<evidence type="ECO:0000313" key="7">
    <source>
        <dbReference type="Proteomes" id="UP001431776"/>
    </source>
</evidence>
<sequence length="241" mass="26814">MTKLAERIERVKKSIASACARSSREPEDVKLVIVTKSAGIEEIEEVVRLGFNHLGENRVLQLKKVAGQLAEFLQQHADDETLPKEIHWHMIGHLQRNKVRQVLATTSLIHSVDTLRLAEEINAAAGKLNLRPRVLLQVNTSNEPQKYGVPVGAATHLAEQIETLPHLRLIGLMTMAPLTRDQDVIRACFMRARELFYEVQGEKIVGSEFTELSMGMSSDYEIAIEEGATILRIGSAIFAGS</sequence>
<evidence type="ECO:0000256" key="2">
    <source>
        <dbReference type="HAMAP-Rule" id="MF_02087"/>
    </source>
</evidence>
<comment type="similarity">
    <text evidence="2 4">Belongs to the pyridoxal phosphate-binding protein YggS/PROSC family.</text>
</comment>
<dbReference type="EMBL" id="JASCXX010000004">
    <property type="protein sequence ID" value="MDI6448250.1"/>
    <property type="molecule type" value="Genomic_DNA"/>
</dbReference>
<dbReference type="RefSeq" id="WP_349243659.1">
    <property type="nucleotide sequence ID" value="NZ_JASCXX010000004.1"/>
</dbReference>
<dbReference type="CDD" id="cd00635">
    <property type="entry name" value="PLPDE_III_YBL036c_like"/>
    <property type="match status" value="1"/>
</dbReference>
<dbReference type="PANTHER" id="PTHR10146">
    <property type="entry name" value="PROLINE SYNTHETASE CO-TRANSCRIBED BACTERIAL HOMOLOG PROTEIN"/>
    <property type="match status" value="1"/>
</dbReference>
<dbReference type="AlphaFoldDB" id="A0AAW6TUF2"/>
<dbReference type="FunFam" id="3.20.20.10:FF:000018">
    <property type="entry name" value="Pyridoxal phosphate homeostasis protein"/>
    <property type="match status" value="1"/>
</dbReference>